<keyword evidence="3" id="KW-1185">Reference proteome</keyword>
<feature type="domain" description="Glycosyltransferase 2-like" evidence="1">
    <location>
        <begin position="63"/>
        <end position="238"/>
    </location>
</feature>
<dbReference type="Proteomes" id="UP001059824">
    <property type="component" value="Chromosome"/>
</dbReference>
<dbReference type="SUPFAM" id="SSF53448">
    <property type="entry name" value="Nucleotide-diphospho-sugar transferases"/>
    <property type="match status" value="1"/>
</dbReference>
<evidence type="ECO:0000259" key="1">
    <source>
        <dbReference type="Pfam" id="PF00535"/>
    </source>
</evidence>
<dbReference type="PANTHER" id="PTHR43179:SF7">
    <property type="entry name" value="RHAMNOSYLTRANSFERASE WBBL"/>
    <property type="match status" value="1"/>
</dbReference>
<evidence type="ECO:0000313" key="2">
    <source>
        <dbReference type="EMBL" id="QHN43335.1"/>
    </source>
</evidence>
<protein>
    <submittedName>
        <fullName evidence="2">Glycosyltransferase</fullName>
    </submittedName>
</protein>
<name>A0A857MN95_9BACT</name>
<dbReference type="Pfam" id="PF00535">
    <property type="entry name" value="Glycos_transf_2"/>
    <property type="match status" value="1"/>
</dbReference>
<dbReference type="RefSeq" id="WP_260763410.1">
    <property type="nucleotide sequence ID" value="NZ_CP045921.1"/>
</dbReference>
<evidence type="ECO:0000313" key="3">
    <source>
        <dbReference type="Proteomes" id="UP001059824"/>
    </source>
</evidence>
<sequence length="612" mass="69495">MIKQTVYQYGKKVYKRMPEGAKKRFHKASQKALYSHHTTNIPVVGPSKESIRDWIAAHKRPVSIVIPSYNDYPLLKACIESIYDTCAHLEYEIIVSDDYCQPENRELLKTLESDRVKVVFREERGGFAKNVNTGMKHAKHDILLLNSDIIALPDWLDVLQYSAYAIDEKIGMVSPKLVYPDGRIQYGGTYHARVIAPQWFGHKYVGRAASDIQTCVPGYNRTISGACAYIRREVYEELGGLDENFWLGFEDVDYGLQAWAKQYRCYYNPASILIHYESATRGYSQGKRELASMRYFWRRWEKLFINRPSLVSTKGTLKLDYVISDAAPALWRSYVEQQVHEMDKFGHDAVLHVIEAGQPDELLIDSIGTRESLKITCDYGAADTVWLSALEHGRAVYLLPDIESTQFPHDRNQQVTIVAGYQPEFNYITPNRWAANQLQAETAWESSARVVPALDLAHKQMARKKLIMTFDLDDKSRATVETQASVNGLKVAHHTTTDMSVEKLAELRGQVPMFVVQGKVFTNSFVSLALMSLGGVLLSPMEDKARYEVMDGYNSLSFKDRAQLAKTINDLHDDEINRTELTANAQQTITLYAGRSSRDTEAALQLIAESLL</sequence>
<gene>
    <name evidence="2" type="ORF">GII36_05815</name>
</gene>
<proteinExistence type="predicted"/>
<dbReference type="InterPro" id="IPR001173">
    <property type="entry name" value="Glyco_trans_2-like"/>
</dbReference>
<accession>A0A857MN95</accession>
<reference evidence="2" key="1">
    <citation type="journal article" date="2021" name="Nat. Microbiol.">
        <title>Cocultivation of an ultrasmall environmental parasitic bacterium with lytic ability against bacteria associated with wastewater foams.</title>
        <authorList>
            <person name="Batinovic S."/>
            <person name="Rose J.J.A."/>
            <person name="Ratcliffe J."/>
            <person name="Seviour R.J."/>
            <person name="Petrovski S."/>
        </authorList>
    </citation>
    <scope>NUCLEOTIDE SEQUENCE</scope>
    <source>
        <strain evidence="2">JR1</strain>
    </source>
</reference>
<dbReference type="PANTHER" id="PTHR43179">
    <property type="entry name" value="RHAMNOSYLTRANSFERASE WBBL"/>
    <property type="match status" value="1"/>
</dbReference>
<dbReference type="Gene3D" id="3.90.550.10">
    <property type="entry name" value="Spore Coat Polysaccharide Biosynthesis Protein SpsA, Chain A"/>
    <property type="match status" value="1"/>
</dbReference>
<dbReference type="CDD" id="cd04186">
    <property type="entry name" value="GT_2_like_c"/>
    <property type="match status" value="1"/>
</dbReference>
<dbReference type="EMBL" id="CP045921">
    <property type="protein sequence ID" value="QHN43335.1"/>
    <property type="molecule type" value="Genomic_DNA"/>
</dbReference>
<dbReference type="InterPro" id="IPR029044">
    <property type="entry name" value="Nucleotide-diphossugar_trans"/>
</dbReference>
<dbReference type="AlphaFoldDB" id="A0A857MN95"/>
<organism evidence="2 3">
    <name type="scientific">Candidatus Mycosynbacter amalyticus</name>
    <dbReference type="NCBI Taxonomy" id="2665156"/>
    <lineage>
        <taxon>Bacteria</taxon>
        <taxon>Candidatus Saccharimonadota</taxon>
        <taxon>Candidatus Saccharimonadota incertae sedis</taxon>
        <taxon>Candidatus Mycosynbacter</taxon>
    </lineage>
</organism>
<dbReference type="KEGG" id="mama:GII36_05815"/>